<dbReference type="GO" id="GO:0007095">
    <property type="term" value="P:mitotic G2 DNA damage checkpoint signaling"/>
    <property type="evidence" value="ECO:0007669"/>
    <property type="project" value="InterPro"/>
</dbReference>
<feature type="region of interest" description="Disordered" evidence="9">
    <location>
        <begin position="409"/>
        <end position="448"/>
    </location>
</feature>
<reference evidence="12" key="1">
    <citation type="submission" date="2018-04" db="EMBL/GenBank/DDBJ databases">
        <authorList>
            <person name="Go L.Y."/>
            <person name="Mitchell J.A."/>
        </authorList>
    </citation>
    <scope>NUCLEOTIDE SEQUENCE</scope>
    <source>
        <tissue evidence="12">Whole organism</tissue>
    </source>
</reference>
<dbReference type="EMBL" id="UFQT01000071">
    <property type="protein sequence ID" value="SSX19390.1"/>
    <property type="molecule type" value="Genomic_DNA"/>
</dbReference>
<name>A0A336LN68_CULSO</name>
<dbReference type="Pfam" id="PF00498">
    <property type="entry name" value="FHA"/>
    <property type="match status" value="1"/>
</dbReference>
<protein>
    <submittedName>
        <fullName evidence="13">CSON013831 protein</fullName>
    </submittedName>
</protein>
<evidence type="ECO:0000256" key="6">
    <source>
        <dbReference type="ARBA" id="ARBA00023242"/>
    </source>
</evidence>
<dbReference type="OMA" id="MDEPLME"/>
<dbReference type="InterPro" id="IPR008984">
    <property type="entry name" value="SMAD_FHA_dom_sf"/>
</dbReference>
<dbReference type="GO" id="GO:0000724">
    <property type="term" value="P:double-strand break repair via homologous recombination"/>
    <property type="evidence" value="ECO:0007669"/>
    <property type="project" value="TreeGrafter"/>
</dbReference>
<keyword evidence="6" id="KW-0539">Nucleus</keyword>
<dbReference type="EMBL" id="UFQS01000071">
    <property type="protein sequence ID" value="SSW99008.1"/>
    <property type="molecule type" value="Genomic_DNA"/>
</dbReference>
<proteinExistence type="inferred from homology"/>
<dbReference type="PANTHER" id="PTHR12162">
    <property type="entry name" value="NIBRIN-RELATED"/>
    <property type="match status" value="1"/>
</dbReference>
<feature type="domain" description="BRCT" evidence="11">
    <location>
        <begin position="97"/>
        <end position="177"/>
    </location>
</feature>
<dbReference type="GO" id="GO:0005694">
    <property type="term" value="C:chromosome"/>
    <property type="evidence" value="ECO:0007669"/>
    <property type="project" value="UniProtKB-SubCell"/>
</dbReference>
<dbReference type="SMART" id="SM00240">
    <property type="entry name" value="FHA"/>
    <property type="match status" value="1"/>
</dbReference>
<feature type="compositionally biased region" description="Polar residues" evidence="9">
    <location>
        <begin position="622"/>
        <end position="635"/>
    </location>
</feature>
<feature type="region of interest" description="Disordered" evidence="9">
    <location>
        <begin position="725"/>
        <end position="745"/>
    </location>
</feature>
<evidence type="ECO:0000256" key="2">
    <source>
        <dbReference type="ARBA" id="ARBA00004286"/>
    </source>
</evidence>
<feature type="compositionally biased region" description="Low complexity" evidence="9">
    <location>
        <begin position="735"/>
        <end position="745"/>
    </location>
</feature>
<evidence type="ECO:0000256" key="9">
    <source>
        <dbReference type="SAM" id="MobiDB-lite"/>
    </source>
</evidence>
<evidence type="ECO:0000256" key="7">
    <source>
        <dbReference type="ARBA" id="ARBA00023306"/>
    </source>
</evidence>
<feature type="compositionally biased region" description="Polar residues" evidence="9">
    <location>
        <begin position="540"/>
        <end position="555"/>
    </location>
</feature>
<dbReference type="GO" id="GO:0003684">
    <property type="term" value="F:damaged DNA binding"/>
    <property type="evidence" value="ECO:0007669"/>
    <property type="project" value="TreeGrafter"/>
</dbReference>
<dbReference type="AlphaFoldDB" id="A0A336LN68"/>
<dbReference type="Gene3D" id="3.40.50.10980">
    <property type="entry name" value="Nibrin, BRCT2 domain"/>
    <property type="match status" value="1"/>
</dbReference>
<dbReference type="VEuPathDB" id="VectorBase:CSON013831"/>
<evidence type="ECO:0000256" key="3">
    <source>
        <dbReference type="ARBA" id="ARBA00022454"/>
    </source>
</evidence>
<dbReference type="PROSITE" id="PS50006">
    <property type="entry name" value="FHA_DOMAIN"/>
    <property type="match status" value="1"/>
</dbReference>
<evidence type="ECO:0000313" key="12">
    <source>
        <dbReference type="EMBL" id="SSW99008.1"/>
    </source>
</evidence>
<evidence type="ECO:0000259" key="11">
    <source>
        <dbReference type="PROSITE" id="PS50172"/>
    </source>
</evidence>
<organism evidence="13">
    <name type="scientific">Culicoides sonorensis</name>
    <name type="common">Biting midge</name>
    <dbReference type="NCBI Taxonomy" id="179676"/>
    <lineage>
        <taxon>Eukaryota</taxon>
        <taxon>Metazoa</taxon>
        <taxon>Ecdysozoa</taxon>
        <taxon>Arthropoda</taxon>
        <taxon>Hexapoda</taxon>
        <taxon>Insecta</taxon>
        <taxon>Pterygota</taxon>
        <taxon>Neoptera</taxon>
        <taxon>Endopterygota</taxon>
        <taxon>Diptera</taxon>
        <taxon>Nematocera</taxon>
        <taxon>Chironomoidea</taxon>
        <taxon>Ceratopogonidae</taxon>
        <taxon>Ceratopogoninae</taxon>
        <taxon>Culicoides</taxon>
        <taxon>Monoculicoides</taxon>
    </lineage>
</organism>
<dbReference type="SUPFAM" id="SSF52113">
    <property type="entry name" value="BRCT domain"/>
    <property type="match status" value="1"/>
</dbReference>
<dbReference type="InterPro" id="IPR043014">
    <property type="entry name" value="Nibrin_BRCT2_sf"/>
</dbReference>
<dbReference type="PANTHER" id="PTHR12162:SF0">
    <property type="entry name" value="NIBRIN"/>
    <property type="match status" value="1"/>
</dbReference>
<evidence type="ECO:0000256" key="8">
    <source>
        <dbReference type="ARBA" id="ARBA00044757"/>
    </source>
</evidence>
<feature type="compositionally biased region" description="Basic and acidic residues" evidence="9">
    <location>
        <begin position="492"/>
        <end position="503"/>
    </location>
</feature>
<dbReference type="InterPro" id="IPR032429">
    <property type="entry name" value="Nibrin_BRCT2"/>
</dbReference>
<dbReference type="InterPro" id="IPR040227">
    <property type="entry name" value="Nibrin-rel"/>
</dbReference>
<dbReference type="PROSITE" id="PS50172">
    <property type="entry name" value="BRCT"/>
    <property type="match status" value="1"/>
</dbReference>
<evidence type="ECO:0000256" key="4">
    <source>
        <dbReference type="ARBA" id="ARBA00022763"/>
    </source>
</evidence>
<evidence type="ECO:0000256" key="5">
    <source>
        <dbReference type="ARBA" id="ARBA00023204"/>
    </source>
</evidence>
<evidence type="ECO:0000259" key="10">
    <source>
        <dbReference type="PROSITE" id="PS50006"/>
    </source>
</evidence>
<keyword evidence="3" id="KW-0158">Chromosome</keyword>
<dbReference type="Gene3D" id="2.60.200.20">
    <property type="match status" value="1"/>
</dbReference>
<dbReference type="CDD" id="cd17741">
    <property type="entry name" value="BRCT_nibrin"/>
    <property type="match status" value="1"/>
</dbReference>
<dbReference type="InterPro" id="IPR001357">
    <property type="entry name" value="BRCT_dom"/>
</dbReference>
<gene>
    <name evidence="13" type="primary">CSON013831</name>
</gene>
<keyword evidence="4" id="KW-0227">DNA damage</keyword>
<dbReference type="CDD" id="cd22667">
    <property type="entry name" value="FHA_NBN"/>
    <property type="match status" value="1"/>
</dbReference>
<sequence>MWVLRHLNATFYFYLKPEKTKYIVGRTSGACDLMLGDDATISRCHATLLVKDEKLFVIDEESKYNVFVNEGISKNEPIKAKEEIQLKKGDRIRFGRKSSEFVLGLVNVSTAVSTLTEDDKSTLAKILGKIGGKVVESVTESCTHMTMKQILVTSKQLQSLVIGLPIVNMQYWIDVVKAVNLHQAFPNFKEYLPDIAEDDLRTCRLLFHVNISRRDVFRGKVFYFFTKRMFNQYKDTILLGGGTAFALDDKQVKIKKSDLTKENAIVIQYESNSQSQASQATQSIDTVSQSIRAKGLRLIPGAEIQFAILHCSLDKYCNPRYTFDKHFAELKKEPSEILVKNTEDQSCDYQTQKPSQNIVIPESVPLSSEKMKNSMTVIPQSTPITIEDSESDDISRLLKVIEPASLKRTTRANARAKNSLENTSKEDSGPALLQRQSKANLRSKRKMDEPLMEETLKNKVHVVQENVTVVGKRSTRSTANRQIEEPSFEVPEVFKEKAKEKENVTPPRNKPSKETEKRAAIDDLAIADISLEEQPKKNPATINSKSNASLASTDSRGTRRRANEDDDADNEFFGDLTSKRQKTDEIIPVSQPLTLIASQSSNRSRRSDRNREINEDDDPFSEQIQPAPTKSVPVESNTTIPIVETEIQPYQKPPQVESRVLSIPITPTLISTEGWLSVANIPHQPIKMEHDDMIKKDPETLEYEKKIEEFFVPTVMPMPIISRHDRTKDTTDAGSNSTTNSSLNSTNARNFKAFVKKFNYKPQSKIVTHKIAIVGEAEIKF</sequence>
<accession>A0A336LN68</accession>
<dbReference type="GO" id="GO:0030870">
    <property type="term" value="C:Mre11 complex"/>
    <property type="evidence" value="ECO:0007669"/>
    <property type="project" value="InterPro"/>
</dbReference>
<dbReference type="InterPro" id="IPR036420">
    <property type="entry name" value="BRCT_dom_sf"/>
</dbReference>
<reference evidence="13" key="2">
    <citation type="submission" date="2018-07" db="EMBL/GenBank/DDBJ databases">
        <authorList>
            <person name="Quirk P.G."/>
            <person name="Krulwich T.A."/>
        </authorList>
    </citation>
    <scope>NUCLEOTIDE SEQUENCE</scope>
</reference>
<feature type="compositionally biased region" description="Basic and acidic residues" evidence="9">
    <location>
        <begin position="511"/>
        <end position="521"/>
    </location>
</feature>
<keyword evidence="5" id="KW-0234">DNA repair</keyword>
<evidence type="ECO:0000313" key="13">
    <source>
        <dbReference type="EMBL" id="SSX19390.1"/>
    </source>
</evidence>
<dbReference type="SUPFAM" id="SSF49879">
    <property type="entry name" value="SMAD/FHA domain"/>
    <property type="match status" value="1"/>
</dbReference>
<dbReference type="FunFam" id="3.40.50.10980:FF:000001">
    <property type="entry name" value="Nibrin"/>
    <property type="match status" value="1"/>
</dbReference>
<dbReference type="Pfam" id="PF00533">
    <property type="entry name" value="BRCT"/>
    <property type="match status" value="1"/>
</dbReference>
<dbReference type="Gene3D" id="3.40.50.10190">
    <property type="entry name" value="BRCT domain"/>
    <property type="match status" value="1"/>
</dbReference>
<keyword evidence="7" id="KW-0131">Cell cycle</keyword>
<feature type="domain" description="FHA" evidence="10">
    <location>
        <begin position="22"/>
        <end position="69"/>
    </location>
</feature>
<comment type="similarity">
    <text evidence="8">Belongs to the Nibrin family.</text>
</comment>
<dbReference type="Pfam" id="PF16508">
    <property type="entry name" value="NIBRIN_BRCT_II"/>
    <property type="match status" value="1"/>
</dbReference>
<comment type="subcellular location">
    <subcellularLocation>
        <location evidence="2">Chromosome</location>
    </subcellularLocation>
    <subcellularLocation>
        <location evidence="1">Nucleus</location>
    </subcellularLocation>
</comment>
<dbReference type="InterPro" id="IPR000253">
    <property type="entry name" value="FHA_dom"/>
</dbReference>
<feature type="region of interest" description="Disordered" evidence="9">
    <location>
        <begin position="471"/>
        <end position="635"/>
    </location>
</feature>
<evidence type="ECO:0000256" key="1">
    <source>
        <dbReference type="ARBA" id="ARBA00004123"/>
    </source>
</evidence>